<keyword evidence="1" id="KW-1133">Transmembrane helix</keyword>
<evidence type="ECO:0000313" key="3">
    <source>
        <dbReference type="Proteomes" id="UP000198432"/>
    </source>
</evidence>
<keyword evidence="1" id="KW-0812">Transmembrane</keyword>
<feature type="transmembrane region" description="Helical" evidence="1">
    <location>
        <begin position="34"/>
        <end position="53"/>
    </location>
</feature>
<name>A0A239BQU8_9BACT</name>
<dbReference type="Gene3D" id="1.10.287.70">
    <property type="match status" value="1"/>
</dbReference>
<proteinExistence type="predicted"/>
<dbReference type="EMBL" id="FZOQ01000002">
    <property type="protein sequence ID" value="SNS10397.1"/>
    <property type="molecule type" value="Genomic_DNA"/>
</dbReference>
<accession>A0A239BQU8</accession>
<evidence type="ECO:0000313" key="2">
    <source>
        <dbReference type="EMBL" id="SNS10397.1"/>
    </source>
</evidence>
<keyword evidence="3" id="KW-1185">Reference proteome</keyword>
<feature type="transmembrane region" description="Helical" evidence="1">
    <location>
        <begin position="65"/>
        <end position="87"/>
    </location>
</feature>
<gene>
    <name evidence="2" type="ORF">SAMN06296052_102122</name>
</gene>
<dbReference type="OrthoDB" id="3422146at2"/>
<dbReference type="AlphaFoldDB" id="A0A239BQU8"/>
<feature type="transmembrane region" description="Helical" evidence="1">
    <location>
        <begin position="130"/>
        <end position="153"/>
    </location>
</feature>
<reference evidence="3" key="1">
    <citation type="submission" date="2017-06" db="EMBL/GenBank/DDBJ databases">
        <authorList>
            <person name="Varghese N."/>
            <person name="Submissions S."/>
        </authorList>
    </citation>
    <scope>NUCLEOTIDE SEQUENCE [LARGE SCALE GENOMIC DNA]</scope>
    <source>
        <strain evidence="3">NKM1</strain>
    </source>
</reference>
<evidence type="ECO:0008006" key="4">
    <source>
        <dbReference type="Google" id="ProtNLM"/>
    </source>
</evidence>
<organism evidence="2 3">
    <name type="scientific">Pontibacter ummariensis</name>
    <dbReference type="NCBI Taxonomy" id="1610492"/>
    <lineage>
        <taxon>Bacteria</taxon>
        <taxon>Pseudomonadati</taxon>
        <taxon>Bacteroidota</taxon>
        <taxon>Cytophagia</taxon>
        <taxon>Cytophagales</taxon>
        <taxon>Hymenobacteraceae</taxon>
        <taxon>Pontibacter</taxon>
    </lineage>
</organism>
<dbReference type="SUPFAM" id="SSF81324">
    <property type="entry name" value="Voltage-gated potassium channels"/>
    <property type="match status" value="1"/>
</dbReference>
<keyword evidence="1" id="KW-0472">Membrane</keyword>
<dbReference type="RefSeq" id="WP_089317609.1">
    <property type="nucleotide sequence ID" value="NZ_FZOQ01000002.1"/>
</dbReference>
<sequence>MDELLYLIGGILLVLVSSFDLIYTTFAPRGAGPISGTVTATVWNILFSICKLVNNRRVLGASGILIVLSILVTWVMLLWAGNTLIFLSDKEAVVSSETGLPANVYERIYFAGYNLSTMGNGDFKAGTNAFLIYTAFISFSGLIAITIAISYMVPVLSAVTQRRALSIRIASIGHSPQAMLLNNWNGEDFKMLETQFSNLAETIALQGQMHYAYPVLHYFHNNDKETALLPNLAILDEAVSLLLLYIPEEQRPGAQYLFPLRMALTSFLSSLTSTFIDPDDIDSVPPMKVDELQEKQGLYLLDPDMNQIKQLNYRRKTLKAMIENNGWYWDEISAPVLEKNFYLPNAFANE</sequence>
<evidence type="ECO:0000256" key="1">
    <source>
        <dbReference type="SAM" id="Phobius"/>
    </source>
</evidence>
<protein>
    <recommendedName>
        <fullName evidence="4">Ion channel</fullName>
    </recommendedName>
</protein>
<dbReference type="Proteomes" id="UP000198432">
    <property type="component" value="Unassembled WGS sequence"/>
</dbReference>